<dbReference type="Gene3D" id="3.30.420.270">
    <property type="match status" value="1"/>
</dbReference>
<feature type="transmembrane region" description="Helical" evidence="8">
    <location>
        <begin position="20"/>
        <end position="43"/>
    </location>
</feature>
<dbReference type="GO" id="GO:0022857">
    <property type="term" value="F:transmembrane transporter activity"/>
    <property type="evidence" value="ECO:0007669"/>
    <property type="project" value="InterPro"/>
</dbReference>
<comment type="subcellular location">
    <subcellularLocation>
        <location evidence="1">Cell membrane</location>
        <topology evidence="1">Single-pass membrane protein</topology>
    </subcellularLocation>
    <subcellularLocation>
        <location evidence="7">Cell membrane</location>
        <topology evidence="7">Single-pass type II membrane protein</topology>
    </subcellularLocation>
</comment>
<dbReference type="GO" id="GO:0015031">
    <property type="term" value="P:protein transport"/>
    <property type="evidence" value="ECO:0007669"/>
    <property type="project" value="UniProtKB-KW"/>
</dbReference>
<evidence type="ECO:0000313" key="9">
    <source>
        <dbReference type="EMBL" id="EDZ39538.1"/>
    </source>
</evidence>
<dbReference type="GO" id="GO:0005886">
    <property type="term" value="C:plasma membrane"/>
    <property type="evidence" value="ECO:0007669"/>
    <property type="project" value="UniProtKB-SubCell"/>
</dbReference>
<reference evidence="9" key="1">
    <citation type="journal article" date="2004" name="Nature">
        <title>Community structure and metabolism through reconstruction of microbial genomes from the environment.</title>
        <authorList>
            <person name="Tyson G.W."/>
            <person name="Chapman J."/>
            <person name="Hugenholtz P."/>
            <person name="Allen E.E."/>
            <person name="Ram R.J."/>
            <person name="Richardson P.M."/>
            <person name="Solovyev V.V."/>
            <person name="Rubin E.M."/>
            <person name="Rokhsar D.S."/>
            <person name="Banfield J.F."/>
        </authorList>
    </citation>
    <scope>NUCLEOTIDE SEQUENCE [LARGE SCALE GENOMIC DNA]</scope>
</reference>
<accession>B6AM31</accession>
<keyword evidence="6 8" id="KW-0472">Membrane</keyword>
<evidence type="ECO:0000256" key="5">
    <source>
        <dbReference type="ARBA" id="ARBA00022989"/>
    </source>
</evidence>
<keyword evidence="4 7" id="KW-0812">Transmembrane</keyword>
<keyword evidence="7" id="KW-0813">Transport</keyword>
<evidence type="ECO:0000256" key="1">
    <source>
        <dbReference type="ARBA" id="ARBA00004162"/>
    </source>
</evidence>
<dbReference type="InterPro" id="IPR003400">
    <property type="entry name" value="ExbD"/>
</dbReference>
<dbReference type="Pfam" id="PF02472">
    <property type="entry name" value="ExbD"/>
    <property type="match status" value="1"/>
</dbReference>
<reference evidence="9" key="2">
    <citation type="journal article" date="2008" name="PLoS Biol.">
        <title>Population genomic analysis of strain variation in Leptospirillum group II bacteria involved in acid mine drainage formation.</title>
        <authorList>
            <person name="Simmons S.L."/>
            <person name="Dibartolo G."/>
            <person name="Denef V.J."/>
            <person name="Goltsman D.S."/>
            <person name="Thelen M.P."/>
            <person name="Banfield J.F."/>
        </authorList>
    </citation>
    <scope>NUCLEOTIDE SEQUENCE [LARGE SCALE GENOMIC DNA]</scope>
</reference>
<evidence type="ECO:0000256" key="2">
    <source>
        <dbReference type="ARBA" id="ARBA00005811"/>
    </source>
</evidence>
<evidence type="ECO:0000256" key="3">
    <source>
        <dbReference type="ARBA" id="ARBA00022475"/>
    </source>
</evidence>
<dbReference type="AlphaFoldDB" id="B6AM31"/>
<evidence type="ECO:0000256" key="7">
    <source>
        <dbReference type="RuleBase" id="RU003879"/>
    </source>
</evidence>
<keyword evidence="5 8" id="KW-1133">Transmembrane helix</keyword>
<dbReference type="EMBL" id="DS995259">
    <property type="protein sequence ID" value="EDZ39538.1"/>
    <property type="molecule type" value="Genomic_DNA"/>
</dbReference>
<keyword evidence="3" id="KW-1003">Cell membrane</keyword>
<protein>
    <submittedName>
        <fullName evidence="9">Biopolymer transport, ExbD</fullName>
    </submittedName>
</protein>
<gene>
    <name evidence="9" type="ORF">CGL2_11277176</name>
</gene>
<organism evidence="9">
    <name type="scientific">Leptospirillum sp. Group II '5-way CG'</name>
    <dbReference type="NCBI Taxonomy" id="419541"/>
    <lineage>
        <taxon>Bacteria</taxon>
        <taxon>Pseudomonadati</taxon>
        <taxon>Nitrospirota</taxon>
        <taxon>Nitrospiria</taxon>
        <taxon>Nitrospirales</taxon>
        <taxon>Nitrospiraceae</taxon>
        <taxon>Leptospirillum</taxon>
    </lineage>
</organism>
<evidence type="ECO:0000256" key="8">
    <source>
        <dbReference type="SAM" id="Phobius"/>
    </source>
</evidence>
<sequence length="147" mass="16660">MLMKISDDEIQKEPLLSEINMVPFIDVVLVLLIIFMVTTPLLYRGLKIDLPKTATNNIKNPIPKVVIEITQDKDLYLNGHQLAWSSLENLLENDFKKDNRVVVYVKADQNVNYGSVVRAMDLIKIAGINHLAIISGPFPQLVKKTDF</sequence>
<comment type="similarity">
    <text evidence="2 7">Belongs to the ExbD/TolR family.</text>
</comment>
<proteinExistence type="inferred from homology"/>
<dbReference type="PANTHER" id="PTHR30558">
    <property type="entry name" value="EXBD MEMBRANE COMPONENT OF PMF-DRIVEN MACROMOLECULE IMPORT SYSTEM"/>
    <property type="match status" value="1"/>
</dbReference>
<name>B6AM31_9BACT</name>
<evidence type="ECO:0000256" key="4">
    <source>
        <dbReference type="ARBA" id="ARBA00022692"/>
    </source>
</evidence>
<keyword evidence="7" id="KW-0653">Protein transport</keyword>
<evidence type="ECO:0000256" key="6">
    <source>
        <dbReference type="ARBA" id="ARBA00023136"/>
    </source>
</evidence>